<accession>X1UTJ5</accession>
<name>X1UTJ5_9ZZZZ</name>
<protein>
    <submittedName>
        <fullName evidence="1">Uncharacterized protein</fullName>
    </submittedName>
</protein>
<dbReference type="AlphaFoldDB" id="X1UTJ5"/>
<comment type="caution">
    <text evidence="1">The sequence shown here is derived from an EMBL/GenBank/DDBJ whole genome shotgun (WGS) entry which is preliminary data.</text>
</comment>
<gene>
    <name evidence="1" type="ORF">S12H4_51751</name>
</gene>
<proteinExistence type="predicted"/>
<reference evidence="1" key="1">
    <citation type="journal article" date="2014" name="Front. Microbiol.">
        <title>High frequency of phylogenetically diverse reductive dehalogenase-homologous genes in deep subseafloor sedimentary metagenomes.</title>
        <authorList>
            <person name="Kawai M."/>
            <person name="Futagami T."/>
            <person name="Toyoda A."/>
            <person name="Takaki Y."/>
            <person name="Nishi S."/>
            <person name="Hori S."/>
            <person name="Arai W."/>
            <person name="Tsubouchi T."/>
            <person name="Morono Y."/>
            <person name="Uchiyama I."/>
            <person name="Ito T."/>
            <person name="Fujiyama A."/>
            <person name="Inagaki F."/>
            <person name="Takami H."/>
        </authorList>
    </citation>
    <scope>NUCLEOTIDE SEQUENCE</scope>
    <source>
        <strain evidence="1">Expedition CK06-06</strain>
    </source>
</reference>
<organism evidence="1">
    <name type="scientific">marine sediment metagenome</name>
    <dbReference type="NCBI Taxonomy" id="412755"/>
    <lineage>
        <taxon>unclassified sequences</taxon>
        <taxon>metagenomes</taxon>
        <taxon>ecological metagenomes</taxon>
    </lineage>
</organism>
<sequence length="48" mass="5408">MMKSASYACTDAITGRFVFEAKIRKVTGRGFIIHEGYAELRNAKVLKE</sequence>
<dbReference type="EMBL" id="BARW01032742">
    <property type="protein sequence ID" value="GAJ03201.1"/>
    <property type="molecule type" value="Genomic_DNA"/>
</dbReference>
<feature type="non-terminal residue" evidence="1">
    <location>
        <position position="48"/>
    </location>
</feature>
<evidence type="ECO:0000313" key="1">
    <source>
        <dbReference type="EMBL" id="GAJ03201.1"/>
    </source>
</evidence>